<feature type="non-terminal residue" evidence="1">
    <location>
        <position position="1"/>
    </location>
</feature>
<evidence type="ECO:0000313" key="2">
    <source>
        <dbReference type="Proteomes" id="UP000789901"/>
    </source>
</evidence>
<gene>
    <name evidence="1" type="ORF">GMARGA_LOCUS43293</name>
</gene>
<accession>A0ABN7XHM1</accession>
<evidence type="ECO:0000313" key="1">
    <source>
        <dbReference type="EMBL" id="CAG8854472.1"/>
    </source>
</evidence>
<dbReference type="EMBL" id="CAJVQB010138462">
    <property type="protein sequence ID" value="CAG8854472.1"/>
    <property type="molecule type" value="Genomic_DNA"/>
</dbReference>
<protein>
    <submittedName>
        <fullName evidence="1">39879_t:CDS:1</fullName>
    </submittedName>
</protein>
<keyword evidence="2" id="KW-1185">Reference proteome</keyword>
<proteinExistence type="predicted"/>
<reference evidence="1 2" key="1">
    <citation type="submission" date="2021-06" db="EMBL/GenBank/DDBJ databases">
        <authorList>
            <person name="Kallberg Y."/>
            <person name="Tangrot J."/>
            <person name="Rosling A."/>
        </authorList>
    </citation>
    <scope>NUCLEOTIDE SEQUENCE [LARGE SCALE GENOMIC DNA]</scope>
    <source>
        <strain evidence="1 2">120-4 pot B 10/14</strain>
    </source>
</reference>
<feature type="non-terminal residue" evidence="1">
    <location>
        <position position="71"/>
    </location>
</feature>
<organism evidence="1 2">
    <name type="scientific">Gigaspora margarita</name>
    <dbReference type="NCBI Taxonomy" id="4874"/>
    <lineage>
        <taxon>Eukaryota</taxon>
        <taxon>Fungi</taxon>
        <taxon>Fungi incertae sedis</taxon>
        <taxon>Mucoromycota</taxon>
        <taxon>Glomeromycotina</taxon>
        <taxon>Glomeromycetes</taxon>
        <taxon>Diversisporales</taxon>
        <taxon>Gigasporaceae</taxon>
        <taxon>Gigaspora</taxon>
    </lineage>
</organism>
<name>A0ABN7XHM1_GIGMA</name>
<comment type="caution">
    <text evidence="1">The sequence shown here is derived from an EMBL/GenBank/DDBJ whole genome shotgun (WGS) entry which is preliminary data.</text>
</comment>
<dbReference type="Proteomes" id="UP000789901">
    <property type="component" value="Unassembled WGS sequence"/>
</dbReference>
<sequence>NLVNCTANTSIIHADGIRMKLKVHSEQRVQEVWGMRKISASFSDDNIVFRYPGFGPVVNEASMVSKWVNPL</sequence>